<reference evidence="2" key="1">
    <citation type="journal article" date="2019" name="Sci. Rep.">
        <title>Draft genome of Tanacetum cinerariifolium, the natural source of mosquito coil.</title>
        <authorList>
            <person name="Yamashiro T."/>
            <person name="Shiraishi A."/>
            <person name="Satake H."/>
            <person name="Nakayama K."/>
        </authorList>
    </citation>
    <scope>NUCLEOTIDE SEQUENCE</scope>
</reference>
<feature type="region of interest" description="Disordered" evidence="1">
    <location>
        <begin position="180"/>
        <end position="227"/>
    </location>
</feature>
<proteinExistence type="predicted"/>
<evidence type="ECO:0000313" key="2">
    <source>
        <dbReference type="EMBL" id="GFA72833.1"/>
    </source>
</evidence>
<evidence type="ECO:0000256" key="1">
    <source>
        <dbReference type="SAM" id="MobiDB-lite"/>
    </source>
</evidence>
<protein>
    <recommendedName>
        <fullName evidence="3">Zinc finger, CCHC-type, retrotransposon Gag domain protein</fullName>
    </recommendedName>
</protein>
<feature type="compositionally biased region" description="Basic and acidic residues" evidence="1">
    <location>
        <begin position="180"/>
        <end position="194"/>
    </location>
</feature>
<accession>A0A699K4R3</accession>
<name>A0A699K4R3_TANCI</name>
<comment type="caution">
    <text evidence="2">The sequence shown here is derived from an EMBL/GenBank/DDBJ whole genome shotgun (WGS) entry which is preliminary data.</text>
</comment>
<dbReference type="EMBL" id="BKCJ010476706">
    <property type="protein sequence ID" value="GFA72833.1"/>
    <property type="molecule type" value="Genomic_DNA"/>
</dbReference>
<evidence type="ECO:0008006" key="3">
    <source>
        <dbReference type="Google" id="ProtNLM"/>
    </source>
</evidence>
<feature type="compositionally biased region" description="Basic and acidic residues" evidence="1">
    <location>
        <begin position="208"/>
        <end position="224"/>
    </location>
</feature>
<organism evidence="2">
    <name type="scientific">Tanacetum cinerariifolium</name>
    <name type="common">Dalmatian daisy</name>
    <name type="synonym">Chrysanthemum cinerariifolium</name>
    <dbReference type="NCBI Taxonomy" id="118510"/>
    <lineage>
        <taxon>Eukaryota</taxon>
        <taxon>Viridiplantae</taxon>
        <taxon>Streptophyta</taxon>
        <taxon>Embryophyta</taxon>
        <taxon>Tracheophyta</taxon>
        <taxon>Spermatophyta</taxon>
        <taxon>Magnoliopsida</taxon>
        <taxon>eudicotyledons</taxon>
        <taxon>Gunneridae</taxon>
        <taxon>Pentapetalae</taxon>
        <taxon>asterids</taxon>
        <taxon>campanulids</taxon>
        <taxon>Asterales</taxon>
        <taxon>Asteraceae</taxon>
        <taxon>Asteroideae</taxon>
        <taxon>Anthemideae</taxon>
        <taxon>Anthemidinae</taxon>
        <taxon>Tanacetum</taxon>
    </lineage>
</organism>
<sequence>MVNTRQSTSEFLGLAFDEAVQQAVNALLHVLTAQITNKLRQNGAGGNGDQPSTIHTWLERFGKQKPRSFSSATTPVDAENWIAHIEKMFEVLGYADEFKLGWLAINLRVMLLVGGRLLNKPGEEKHMWQHCHRRTSVKFCFCNISLCLSSRSMRGTITLIVRERMNSLVANAGRNIELLHERDGSNNKRKRDGDYIQPAARNNNQKGYDQRRSDGYGYDRHNNNQRDFSQRGNDMCVYLTVTFAFDTNHDGLLMRHNVNV</sequence>
<dbReference type="AlphaFoldDB" id="A0A699K4R3"/>
<gene>
    <name evidence="2" type="ORF">Tci_644805</name>
</gene>